<reference evidence="1 2" key="1">
    <citation type="submission" date="2016-03" db="EMBL/GenBank/DDBJ databases">
        <title>Choanephora cucurbitarum.</title>
        <authorList>
            <person name="Min B."/>
            <person name="Park H."/>
            <person name="Park J.-H."/>
            <person name="Shin H.-D."/>
            <person name="Choi I.-G."/>
        </authorList>
    </citation>
    <scope>NUCLEOTIDE SEQUENCE [LARGE SCALE GENOMIC DNA]</scope>
    <source>
        <strain evidence="1 2">KUS-F28377</strain>
    </source>
</reference>
<evidence type="ECO:0000313" key="1">
    <source>
        <dbReference type="EMBL" id="OBZ90420.1"/>
    </source>
</evidence>
<evidence type="ECO:0000313" key="2">
    <source>
        <dbReference type="Proteomes" id="UP000093000"/>
    </source>
</evidence>
<proteinExistence type="predicted"/>
<gene>
    <name evidence="1" type="ORF">A0J61_01537</name>
</gene>
<dbReference type="OrthoDB" id="2290473at2759"/>
<dbReference type="AlphaFoldDB" id="A0A1C7NN72"/>
<keyword evidence="2" id="KW-1185">Reference proteome</keyword>
<accession>A0A1C7NN72</accession>
<protein>
    <submittedName>
        <fullName evidence="1">Uncharacterized protein</fullName>
    </submittedName>
</protein>
<organism evidence="1 2">
    <name type="scientific">Choanephora cucurbitarum</name>
    <dbReference type="NCBI Taxonomy" id="101091"/>
    <lineage>
        <taxon>Eukaryota</taxon>
        <taxon>Fungi</taxon>
        <taxon>Fungi incertae sedis</taxon>
        <taxon>Mucoromycota</taxon>
        <taxon>Mucoromycotina</taxon>
        <taxon>Mucoromycetes</taxon>
        <taxon>Mucorales</taxon>
        <taxon>Mucorineae</taxon>
        <taxon>Choanephoraceae</taxon>
        <taxon>Choanephoroideae</taxon>
        <taxon>Choanephora</taxon>
    </lineage>
</organism>
<dbReference type="InParanoid" id="A0A1C7NN72"/>
<name>A0A1C7NN72_9FUNG</name>
<dbReference type="EMBL" id="LUGH01000050">
    <property type="protein sequence ID" value="OBZ90420.1"/>
    <property type="molecule type" value="Genomic_DNA"/>
</dbReference>
<dbReference type="Proteomes" id="UP000093000">
    <property type="component" value="Unassembled WGS sequence"/>
</dbReference>
<comment type="caution">
    <text evidence="1">The sequence shown here is derived from an EMBL/GenBank/DDBJ whole genome shotgun (WGS) entry which is preliminary data.</text>
</comment>
<sequence length="178" mass="20194">MSAVLQMALSSLTRFRGAIIYPRKRSHSKLQVCPLKYTDLHGASFFSLLSLYGCTPKHIRINEQSLRKIARSVDKESIGTEKKRSSDGLTCHHFFDLTKIGVKVVYGQKKTLVGCSMVLTHHEEYAELTPKDLIEDINSGVLIWDVDPGISDTFITVDSFSNEHNNPQRIRNNFDRIL</sequence>